<dbReference type="Proteomes" id="UP001069802">
    <property type="component" value="Unassembled WGS sequence"/>
</dbReference>
<sequence>MQKKYWRIGALVLLGGVFFIAYRLVIIAPQETEEDNRQVIRETIGAFGSLTARGFDQVEILSSREIRFLASGEQEAQELEVSLQEFCALLSKNRAGKDPAPERNNTEIQLSYHHRQIPAISGIYLCK</sequence>
<dbReference type="RefSeq" id="WP_269421695.1">
    <property type="nucleotide sequence ID" value="NZ_JAPWGY010000001.1"/>
</dbReference>
<accession>A0ABT4LHK2</accession>
<reference evidence="1" key="1">
    <citation type="submission" date="2022-12" db="EMBL/GenBank/DDBJ databases">
        <title>Bacterial isolates from different developmental stages of Nematostella vectensis.</title>
        <authorList>
            <person name="Fraune S."/>
        </authorList>
    </citation>
    <scope>NUCLEOTIDE SEQUENCE</scope>
    <source>
        <strain evidence="1">G21630-S1</strain>
    </source>
</reference>
<dbReference type="EMBL" id="JAPWGY010000001">
    <property type="protein sequence ID" value="MCZ4279492.1"/>
    <property type="molecule type" value="Genomic_DNA"/>
</dbReference>
<organism evidence="1 2">
    <name type="scientific">Kiloniella laminariae</name>
    <dbReference type="NCBI Taxonomy" id="454162"/>
    <lineage>
        <taxon>Bacteria</taxon>
        <taxon>Pseudomonadati</taxon>
        <taxon>Pseudomonadota</taxon>
        <taxon>Alphaproteobacteria</taxon>
        <taxon>Rhodospirillales</taxon>
        <taxon>Kiloniellaceae</taxon>
        <taxon>Kiloniella</taxon>
    </lineage>
</organism>
<gene>
    <name evidence="1" type="ORF">O4H49_01805</name>
</gene>
<proteinExistence type="predicted"/>
<protein>
    <submittedName>
        <fullName evidence="1">Uncharacterized protein</fullName>
    </submittedName>
</protein>
<evidence type="ECO:0000313" key="2">
    <source>
        <dbReference type="Proteomes" id="UP001069802"/>
    </source>
</evidence>
<keyword evidence="2" id="KW-1185">Reference proteome</keyword>
<evidence type="ECO:0000313" key="1">
    <source>
        <dbReference type="EMBL" id="MCZ4279492.1"/>
    </source>
</evidence>
<name>A0ABT4LHK2_9PROT</name>
<comment type="caution">
    <text evidence="1">The sequence shown here is derived from an EMBL/GenBank/DDBJ whole genome shotgun (WGS) entry which is preliminary data.</text>
</comment>